<accession>A0AAD6UXW2</accession>
<name>A0AAD6UXW2_9AGAR</name>
<feature type="compositionally biased region" description="Acidic residues" evidence="1">
    <location>
        <begin position="23"/>
        <end position="43"/>
    </location>
</feature>
<gene>
    <name evidence="2" type="ORF">GGX14DRAFT_667500</name>
</gene>
<reference evidence="2" key="1">
    <citation type="submission" date="2023-03" db="EMBL/GenBank/DDBJ databases">
        <title>Massive genome expansion in bonnet fungi (Mycena s.s.) driven by repeated elements and novel gene families across ecological guilds.</title>
        <authorList>
            <consortium name="Lawrence Berkeley National Laboratory"/>
            <person name="Harder C.B."/>
            <person name="Miyauchi S."/>
            <person name="Viragh M."/>
            <person name="Kuo A."/>
            <person name="Thoen E."/>
            <person name="Andreopoulos B."/>
            <person name="Lu D."/>
            <person name="Skrede I."/>
            <person name="Drula E."/>
            <person name="Henrissat B."/>
            <person name="Morin E."/>
            <person name="Kohler A."/>
            <person name="Barry K."/>
            <person name="LaButti K."/>
            <person name="Morin E."/>
            <person name="Salamov A."/>
            <person name="Lipzen A."/>
            <person name="Mereny Z."/>
            <person name="Hegedus B."/>
            <person name="Baldrian P."/>
            <person name="Stursova M."/>
            <person name="Weitz H."/>
            <person name="Taylor A."/>
            <person name="Grigoriev I.V."/>
            <person name="Nagy L.G."/>
            <person name="Martin F."/>
            <person name="Kauserud H."/>
        </authorList>
    </citation>
    <scope>NUCLEOTIDE SEQUENCE</scope>
    <source>
        <strain evidence="2">9144</strain>
    </source>
</reference>
<dbReference type="AlphaFoldDB" id="A0AAD6UXW2"/>
<evidence type="ECO:0000313" key="3">
    <source>
        <dbReference type="Proteomes" id="UP001219525"/>
    </source>
</evidence>
<evidence type="ECO:0000256" key="1">
    <source>
        <dbReference type="SAM" id="MobiDB-lite"/>
    </source>
</evidence>
<sequence length="131" mass="14517">MSVVVKSKAVWCKQMAKWQEELREGEEDESEADFTGDEKDDEDGRPASISVLAATAAHIRRRGSSWLPTTLANLFSGAIAQPFGRPARRAKVVSEEALYMELLAAEHSDEEPDAGKMQGLWRVQVTIIQSN</sequence>
<feature type="region of interest" description="Disordered" evidence="1">
    <location>
        <begin position="20"/>
        <end position="46"/>
    </location>
</feature>
<organism evidence="2 3">
    <name type="scientific">Mycena pura</name>
    <dbReference type="NCBI Taxonomy" id="153505"/>
    <lineage>
        <taxon>Eukaryota</taxon>
        <taxon>Fungi</taxon>
        <taxon>Dikarya</taxon>
        <taxon>Basidiomycota</taxon>
        <taxon>Agaricomycotina</taxon>
        <taxon>Agaricomycetes</taxon>
        <taxon>Agaricomycetidae</taxon>
        <taxon>Agaricales</taxon>
        <taxon>Marasmiineae</taxon>
        <taxon>Mycenaceae</taxon>
        <taxon>Mycena</taxon>
    </lineage>
</organism>
<evidence type="ECO:0000313" key="2">
    <source>
        <dbReference type="EMBL" id="KAJ7197759.1"/>
    </source>
</evidence>
<comment type="caution">
    <text evidence="2">The sequence shown here is derived from an EMBL/GenBank/DDBJ whole genome shotgun (WGS) entry which is preliminary data.</text>
</comment>
<dbReference type="Proteomes" id="UP001219525">
    <property type="component" value="Unassembled WGS sequence"/>
</dbReference>
<proteinExistence type="predicted"/>
<keyword evidence="3" id="KW-1185">Reference proteome</keyword>
<protein>
    <submittedName>
        <fullName evidence="2">Uncharacterized protein</fullName>
    </submittedName>
</protein>
<dbReference type="EMBL" id="JARJCW010000076">
    <property type="protein sequence ID" value="KAJ7197759.1"/>
    <property type="molecule type" value="Genomic_DNA"/>
</dbReference>